<dbReference type="SUPFAM" id="SSF50494">
    <property type="entry name" value="Trypsin-like serine proteases"/>
    <property type="match status" value="1"/>
</dbReference>
<dbReference type="InterPro" id="IPR043504">
    <property type="entry name" value="Peptidase_S1_PA_chymotrypsin"/>
</dbReference>
<keyword evidence="3" id="KW-1185">Reference proteome</keyword>
<sequence length="78" mass="9037">MIDHNVILTSAQLFEGLGYNMYDFDLHYWRLFVGEYNVLTTDPHEKVYTIKSVLLHPGYNYTSLENDIALVITTQPIA</sequence>
<evidence type="ECO:0000313" key="2">
    <source>
        <dbReference type="EMBL" id="KAH3736838.1"/>
    </source>
</evidence>
<accession>A0A9D4HXX3</accession>
<organism evidence="2 3">
    <name type="scientific">Dreissena polymorpha</name>
    <name type="common">Zebra mussel</name>
    <name type="synonym">Mytilus polymorpha</name>
    <dbReference type="NCBI Taxonomy" id="45954"/>
    <lineage>
        <taxon>Eukaryota</taxon>
        <taxon>Metazoa</taxon>
        <taxon>Spiralia</taxon>
        <taxon>Lophotrochozoa</taxon>
        <taxon>Mollusca</taxon>
        <taxon>Bivalvia</taxon>
        <taxon>Autobranchia</taxon>
        <taxon>Heteroconchia</taxon>
        <taxon>Euheterodonta</taxon>
        <taxon>Imparidentia</taxon>
        <taxon>Neoheterodontei</taxon>
        <taxon>Myida</taxon>
        <taxon>Dreissenoidea</taxon>
        <taxon>Dreissenidae</taxon>
        <taxon>Dreissena</taxon>
    </lineage>
</organism>
<evidence type="ECO:0000313" key="3">
    <source>
        <dbReference type="Proteomes" id="UP000828390"/>
    </source>
</evidence>
<reference evidence="2" key="2">
    <citation type="submission" date="2020-11" db="EMBL/GenBank/DDBJ databases">
        <authorList>
            <person name="McCartney M.A."/>
            <person name="Auch B."/>
            <person name="Kono T."/>
            <person name="Mallez S."/>
            <person name="Becker A."/>
            <person name="Gohl D.M."/>
            <person name="Silverstein K.A.T."/>
            <person name="Koren S."/>
            <person name="Bechman K.B."/>
            <person name="Herman A."/>
            <person name="Abrahante J.E."/>
            <person name="Garbe J."/>
        </authorList>
    </citation>
    <scope>NUCLEOTIDE SEQUENCE</scope>
    <source>
        <strain evidence="2">Duluth1</strain>
        <tissue evidence="2">Whole animal</tissue>
    </source>
</reference>
<gene>
    <name evidence="2" type="ORF">DPMN_043412</name>
</gene>
<dbReference type="GO" id="GO:0004252">
    <property type="term" value="F:serine-type endopeptidase activity"/>
    <property type="evidence" value="ECO:0007669"/>
    <property type="project" value="InterPro"/>
</dbReference>
<proteinExistence type="predicted"/>
<dbReference type="GO" id="GO:0006508">
    <property type="term" value="P:proteolysis"/>
    <property type="evidence" value="ECO:0007669"/>
    <property type="project" value="InterPro"/>
</dbReference>
<dbReference type="Pfam" id="PF00089">
    <property type="entry name" value="Trypsin"/>
    <property type="match status" value="1"/>
</dbReference>
<evidence type="ECO:0000259" key="1">
    <source>
        <dbReference type="Pfam" id="PF00089"/>
    </source>
</evidence>
<comment type="caution">
    <text evidence="2">The sequence shown here is derived from an EMBL/GenBank/DDBJ whole genome shotgun (WGS) entry which is preliminary data.</text>
</comment>
<dbReference type="InterPro" id="IPR009003">
    <property type="entry name" value="Peptidase_S1_PA"/>
</dbReference>
<dbReference type="AlphaFoldDB" id="A0A9D4HXX3"/>
<protein>
    <recommendedName>
        <fullName evidence="1">Peptidase S1 domain-containing protein</fullName>
    </recommendedName>
</protein>
<dbReference type="InterPro" id="IPR001254">
    <property type="entry name" value="Trypsin_dom"/>
</dbReference>
<dbReference type="EMBL" id="JAIWYP010000011">
    <property type="protein sequence ID" value="KAH3736838.1"/>
    <property type="molecule type" value="Genomic_DNA"/>
</dbReference>
<reference evidence="2" key="1">
    <citation type="journal article" date="2019" name="bioRxiv">
        <title>The Genome of the Zebra Mussel, Dreissena polymorpha: A Resource for Invasive Species Research.</title>
        <authorList>
            <person name="McCartney M.A."/>
            <person name="Auch B."/>
            <person name="Kono T."/>
            <person name="Mallez S."/>
            <person name="Zhang Y."/>
            <person name="Obille A."/>
            <person name="Becker A."/>
            <person name="Abrahante J.E."/>
            <person name="Garbe J."/>
            <person name="Badalamenti J.P."/>
            <person name="Herman A."/>
            <person name="Mangelson H."/>
            <person name="Liachko I."/>
            <person name="Sullivan S."/>
            <person name="Sone E.D."/>
            <person name="Koren S."/>
            <person name="Silverstein K.A.T."/>
            <person name="Beckman K.B."/>
            <person name="Gohl D.M."/>
        </authorList>
    </citation>
    <scope>NUCLEOTIDE SEQUENCE</scope>
    <source>
        <strain evidence="2">Duluth1</strain>
        <tissue evidence="2">Whole animal</tissue>
    </source>
</reference>
<name>A0A9D4HXX3_DREPO</name>
<feature type="domain" description="Peptidase S1" evidence="1">
    <location>
        <begin position="2"/>
        <end position="76"/>
    </location>
</feature>
<dbReference type="Proteomes" id="UP000828390">
    <property type="component" value="Unassembled WGS sequence"/>
</dbReference>
<dbReference type="Gene3D" id="2.40.10.10">
    <property type="entry name" value="Trypsin-like serine proteases"/>
    <property type="match status" value="1"/>
</dbReference>